<protein>
    <submittedName>
        <fullName evidence="2">Uncharacterized protein</fullName>
    </submittedName>
</protein>
<evidence type="ECO:0000256" key="1">
    <source>
        <dbReference type="SAM" id="MobiDB-lite"/>
    </source>
</evidence>
<organism evidence="2 3">
    <name type="scientific">Burkholderia cepacia</name>
    <name type="common">Pseudomonas cepacia</name>
    <dbReference type="NCBI Taxonomy" id="292"/>
    <lineage>
        <taxon>Bacteria</taxon>
        <taxon>Pseudomonadati</taxon>
        <taxon>Pseudomonadota</taxon>
        <taxon>Betaproteobacteria</taxon>
        <taxon>Burkholderiales</taxon>
        <taxon>Burkholderiaceae</taxon>
        <taxon>Burkholderia</taxon>
        <taxon>Burkholderia cepacia complex</taxon>
    </lineage>
</organism>
<feature type="compositionally biased region" description="Basic residues" evidence="1">
    <location>
        <begin position="19"/>
        <end position="45"/>
    </location>
</feature>
<name>A0A2S8J5G3_BURCE</name>
<accession>A0A2S8J5G3</accession>
<dbReference type="EMBL" id="PUIQ01000001">
    <property type="protein sequence ID" value="PQP22258.1"/>
    <property type="molecule type" value="Genomic_DNA"/>
</dbReference>
<comment type="caution">
    <text evidence="2">The sequence shown here is derived from an EMBL/GenBank/DDBJ whole genome shotgun (WGS) entry which is preliminary data.</text>
</comment>
<feature type="region of interest" description="Disordered" evidence="1">
    <location>
        <begin position="19"/>
        <end position="52"/>
    </location>
</feature>
<proteinExistence type="predicted"/>
<sequence>MHGAPATMRAHACIAAGAIRRHPRATHGRLLHRAARPRTGSRMRRAAPELSGGPFGLAALASHIPAP</sequence>
<reference evidence="2 3" key="1">
    <citation type="submission" date="2018-02" db="EMBL/GenBank/DDBJ databases">
        <title>Draft genome sequencing of Burkholderia cepacia Y14-15.</title>
        <authorList>
            <person name="Zheng B.-X."/>
        </authorList>
    </citation>
    <scope>NUCLEOTIDE SEQUENCE [LARGE SCALE GENOMIC DNA]</scope>
    <source>
        <strain evidence="2 3">Y14-15</strain>
    </source>
</reference>
<dbReference type="AlphaFoldDB" id="A0A2S8J5G3"/>
<evidence type="ECO:0000313" key="3">
    <source>
        <dbReference type="Proteomes" id="UP000238206"/>
    </source>
</evidence>
<evidence type="ECO:0000313" key="2">
    <source>
        <dbReference type="EMBL" id="PQP22258.1"/>
    </source>
</evidence>
<dbReference type="Proteomes" id="UP000238206">
    <property type="component" value="Unassembled WGS sequence"/>
</dbReference>
<gene>
    <name evidence="2" type="ORF">C5615_00945</name>
</gene>